<feature type="compositionally biased region" description="Basic and acidic residues" evidence="8">
    <location>
        <begin position="163"/>
        <end position="175"/>
    </location>
</feature>
<evidence type="ECO:0000256" key="3">
    <source>
        <dbReference type="ARBA" id="ARBA00022448"/>
    </source>
</evidence>
<evidence type="ECO:0000256" key="7">
    <source>
        <dbReference type="SAM" id="Coils"/>
    </source>
</evidence>
<evidence type="ECO:0000256" key="2">
    <source>
        <dbReference type="ARBA" id="ARBA00007617"/>
    </source>
</evidence>
<organism evidence="10">
    <name type="scientific">Rhizochromulina marina</name>
    <dbReference type="NCBI Taxonomy" id="1034831"/>
    <lineage>
        <taxon>Eukaryota</taxon>
        <taxon>Sar</taxon>
        <taxon>Stramenopiles</taxon>
        <taxon>Ochrophyta</taxon>
        <taxon>Dictyochophyceae</taxon>
        <taxon>Rhizochromulinales</taxon>
        <taxon>Rhizochromulina</taxon>
    </lineage>
</organism>
<dbReference type="GO" id="GO:0006623">
    <property type="term" value="P:protein targeting to vacuole"/>
    <property type="evidence" value="ECO:0007669"/>
    <property type="project" value="TreeGrafter"/>
</dbReference>
<feature type="compositionally biased region" description="Pro residues" evidence="8">
    <location>
        <begin position="139"/>
        <end position="162"/>
    </location>
</feature>
<evidence type="ECO:0000256" key="4">
    <source>
        <dbReference type="ARBA" id="ARBA00022753"/>
    </source>
</evidence>
<evidence type="ECO:0000313" key="10">
    <source>
        <dbReference type="EMBL" id="CAD9679161.1"/>
    </source>
</evidence>
<dbReference type="PROSITE" id="PS51314">
    <property type="entry name" value="VPS37_C"/>
    <property type="match status" value="1"/>
</dbReference>
<dbReference type="GO" id="GO:0000813">
    <property type="term" value="C:ESCRT I complex"/>
    <property type="evidence" value="ECO:0007669"/>
    <property type="project" value="UniProtKB-ARBA"/>
</dbReference>
<dbReference type="GO" id="GO:0006612">
    <property type="term" value="P:protein targeting to membrane"/>
    <property type="evidence" value="ECO:0007669"/>
    <property type="project" value="TreeGrafter"/>
</dbReference>
<feature type="coiled-coil region" evidence="7">
    <location>
        <begin position="241"/>
        <end position="275"/>
    </location>
</feature>
<accession>A0A7S2WC99</accession>
<feature type="domain" description="VPS37 C-terminal" evidence="9">
    <location>
        <begin position="274"/>
        <end position="354"/>
    </location>
</feature>
<dbReference type="PANTHER" id="PTHR13678">
    <property type="entry name" value="VACUOLAR PROTEIN SORTING-ASSOCIATED PROTEIN 37"/>
    <property type="match status" value="1"/>
</dbReference>
<feature type="compositionally biased region" description="Pro residues" evidence="8">
    <location>
        <begin position="113"/>
        <end position="132"/>
    </location>
</feature>
<dbReference type="AlphaFoldDB" id="A0A7S2WC99"/>
<gene>
    <name evidence="10" type="ORF">RMAR1173_LOCUS7437</name>
</gene>
<dbReference type="GO" id="GO:0043162">
    <property type="term" value="P:ubiquitin-dependent protein catabolic process via the multivesicular body sorting pathway"/>
    <property type="evidence" value="ECO:0007669"/>
    <property type="project" value="TreeGrafter"/>
</dbReference>
<keyword evidence="7" id="KW-0175">Coiled coil</keyword>
<evidence type="ECO:0000256" key="1">
    <source>
        <dbReference type="ARBA" id="ARBA00004177"/>
    </source>
</evidence>
<proteinExistence type="inferred from homology"/>
<evidence type="ECO:0000256" key="8">
    <source>
        <dbReference type="SAM" id="MobiDB-lite"/>
    </source>
</evidence>
<feature type="region of interest" description="Disordered" evidence="8">
    <location>
        <begin position="109"/>
        <end position="190"/>
    </location>
</feature>
<protein>
    <recommendedName>
        <fullName evidence="9">VPS37 C-terminal domain-containing protein</fullName>
    </recommendedName>
</protein>
<evidence type="ECO:0000259" key="9">
    <source>
        <dbReference type="PROSITE" id="PS51314"/>
    </source>
</evidence>
<evidence type="ECO:0000256" key="6">
    <source>
        <dbReference type="PROSITE-ProRule" id="PRU00646"/>
    </source>
</evidence>
<dbReference type="Pfam" id="PF07200">
    <property type="entry name" value="Mod_r"/>
    <property type="match status" value="1"/>
</dbReference>
<keyword evidence="5 6" id="KW-0653">Protein transport</keyword>
<dbReference type="Gene3D" id="1.10.287.660">
    <property type="entry name" value="Helix hairpin bin"/>
    <property type="match status" value="1"/>
</dbReference>
<keyword evidence="3 6" id="KW-0813">Transport</keyword>
<comment type="subcellular location">
    <subcellularLocation>
        <location evidence="1">Endosome</location>
    </subcellularLocation>
</comment>
<sequence length="354" mass="40550">MSWIFGSASARDTQISRFEREFPQAVRTQQQHSCHFDIEILTRHGNNRLRIFLPAKFPEEAPILQLLSPFRHPWVNAYHQVTGHAYLSRWNEQYDLTTLVKETLAELSRGTPAPQPAIPPIPPPRPTPPPTVTPAVRAPQPPPYEHQVPPPYEEVAPPPPEPAAERRLSTPEQRRPSASPPRQEVSFPLPEVPSSFAQLQGLDRERLQKLDQDVVAFSALLHDLDSVKTLRSMREETIQENARIARETLDKREELEALQSEVLVSRLELQELETEFQTKLQSQLAQDSEKLSQAGIYEALRTSAAEADEKSEDLLTQFQDEDLGMAEFLKSYLELRKLYHRRTAAIEYGHRWIT</sequence>
<evidence type="ECO:0000256" key="5">
    <source>
        <dbReference type="ARBA" id="ARBA00022927"/>
    </source>
</evidence>
<dbReference type="PANTHER" id="PTHR13678:SF2">
    <property type="entry name" value="VACUOLAR PROTEIN SORTING-ASSOCIATED PROTEIN 37A"/>
    <property type="match status" value="1"/>
</dbReference>
<dbReference type="InterPro" id="IPR016135">
    <property type="entry name" value="UBQ-conjugating_enzyme/RWD"/>
</dbReference>
<dbReference type="SUPFAM" id="SSF140111">
    <property type="entry name" value="Endosomal sorting complex assembly domain"/>
    <property type="match status" value="1"/>
</dbReference>
<name>A0A7S2WC99_9STRA</name>
<comment type="similarity">
    <text evidence="2">Belongs to the VPS37 family.</text>
</comment>
<dbReference type="InterPro" id="IPR029012">
    <property type="entry name" value="Helix_hairpin_bin_sf"/>
</dbReference>
<dbReference type="EMBL" id="HBHJ01011401">
    <property type="protein sequence ID" value="CAD9679161.1"/>
    <property type="molecule type" value="Transcribed_RNA"/>
</dbReference>
<keyword evidence="4" id="KW-0967">Endosome</keyword>
<reference evidence="10" key="1">
    <citation type="submission" date="2021-01" db="EMBL/GenBank/DDBJ databases">
        <authorList>
            <person name="Corre E."/>
            <person name="Pelletier E."/>
            <person name="Niang G."/>
            <person name="Scheremetjew M."/>
            <person name="Finn R."/>
            <person name="Kale V."/>
            <person name="Holt S."/>
            <person name="Cochrane G."/>
            <person name="Meng A."/>
            <person name="Brown T."/>
            <person name="Cohen L."/>
        </authorList>
    </citation>
    <scope>NUCLEOTIDE SEQUENCE</scope>
    <source>
        <strain evidence="10">CCMP1243</strain>
    </source>
</reference>
<dbReference type="SUPFAM" id="SSF54495">
    <property type="entry name" value="UBC-like"/>
    <property type="match status" value="1"/>
</dbReference>
<dbReference type="InterPro" id="IPR037202">
    <property type="entry name" value="ESCRT_assembly_dom"/>
</dbReference>
<dbReference type="InterPro" id="IPR009851">
    <property type="entry name" value="Mod_r"/>
</dbReference>